<keyword evidence="2" id="KW-0704">Schiff base</keyword>
<protein>
    <submittedName>
        <fullName evidence="3">LmbR</fullName>
    </submittedName>
</protein>
<dbReference type="GO" id="GO:0005975">
    <property type="term" value="P:carbohydrate metabolic process"/>
    <property type="evidence" value="ECO:0007669"/>
    <property type="project" value="InterPro"/>
</dbReference>
<evidence type="ECO:0000313" key="3">
    <source>
        <dbReference type="EMBL" id="ABX00615.1"/>
    </source>
</evidence>
<accession>A9Y8S9</accession>
<dbReference type="RefSeq" id="WP_067425670.1">
    <property type="nucleotide sequence ID" value="NZ_CP016438.1"/>
</dbReference>
<dbReference type="PANTHER" id="PTHR10683:SF40">
    <property type="entry name" value="FRUCTOSE-6-PHOSPHATE ALDOLASE 1-RELATED"/>
    <property type="match status" value="1"/>
</dbReference>
<dbReference type="EMBL" id="EU124663">
    <property type="protein sequence ID" value="ABX00615.1"/>
    <property type="molecule type" value="Genomic_DNA"/>
</dbReference>
<dbReference type="Pfam" id="PF00923">
    <property type="entry name" value="TAL_FSA"/>
    <property type="match status" value="1"/>
</dbReference>
<dbReference type="InterPro" id="IPR001585">
    <property type="entry name" value="TAL/FSA"/>
</dbReference>
<dbReference type="PROSITE" id="PS01054">
    <property type="entry name" value="TRANSALDOLASE_1"/>
    <property type="match status" value="1"/>
</dbReference>
<dbReference type="EMBL" id="CP016438">
    <property type="protein sequence ID" value="ANS62475.1"/>
    <property type="molecule type" value="Genomic_DNA"/>
</dbReference>
<gene>
    <name evidence="4" type="ORF">SLINC_0251</name>
</gene>
<dbReference type="SUPFAM" id="SSF51569">
    <property type="entry name" value="Aldolase"/>
    <property type="match status" value="1"/>
</dbReference>
<dbReference type="STRING" id="1915.SLINC_0251"/>
<dbReference type="PATRIC" id="fig|1915.4.peg.340"/>
<dbReference type="Proteomes" id="UP000092598">
    <property type="component" value="Chromosome"/>
</dbReference>
<evidence type="ECO:0000256" key="1">
    <source>
        <dbReference type="ARBA" id="ARBA00004496"/>
    </source>
</evidence>
<proteinExistence type="predicted"/>
<dbReference type="CDD" id="cd00956">
    <property type="entry name" value="Transaldolase_FSA"/>
    <property type="match status" value="1"/>
</dbReference>
<name>A9Y8S9_STRLN</name>
<dbReference type="InterPro" id="IPR018225">
    <property type="entry name" value="Transaldolase_AS"/>
</dbReference>
<dbReference type="KEGG" id="sls:SLINC_0251"/>
<dbReference type="BioCyc" id="MetaCyc:MONOMER-18839"/>
<reference evidence="4 5" key="2">
    <citation type="submission" date="2016-07" db="EMBL/GenBank/DDBJ databases">
        <title>Enhancement of antibiotic productionsby engineered nitrateutilization in actinobacteria.</title>
        <authorList>
            <person name="Meng S.C."/>
        </authorList>
    </citation>
    <scope>NUCLEOTIDE SEQUENCE [LARGE SCALE GENOMIC DNA]</scope>
    <source>
        <strain evidence="4 5">NRRL 2936</strain>
    </source>
</reference>
<sequence>MKIFLDTPDLSVVEQWLPHGIVDGVTTNPTLLRKSGIEDWTGTVGVLARRIAPRDLSVQVSGVDHDDMVSQAKMLASRGENIVIKVPVISPDGRPHLDVMTTLREYGIPVNATACLSAGQALAAAKAGVRYASLLWGRVGDEGGCPESVVADITGLLRRHGMTAQLLVGSVRAPADITRALTAGADAVTVPPALLARWLDHHYARATVRDFQADAGVKYE</sequence>
<comment type="subcellular location">
    <subcellularLocation>
        <location evidence="1">Cytoplasm</location>
    </subcellularLocation>
</comment>
<dbReference type="InterPro" id="IPR013785">
    <property type="entry name" value="Aldolase_TIM"/>
</dbReference>
<evidence type="ECO:0000313" key="4">
    <source>
        <dbReference type="EMBL" id="ANS62475.1"/>
    </source>
</evidence>
<dbReference type="Gene3D" id="3.20.20.70">
    <property type="entry name" value="Aldolase class I"/>
    <property type="match status" value="1"/>
</dbReference>
<evidence type="ECO:0000256" key="2">
    <source>
        <dbReference type="ARBA" id="ARBA00023270"/>
    </source>
</evidence>
<dbReference type="InterPro" id="IPR033919">
    <property type="entry name" value="TSA/FSA_arc/bac"/>
</dbReference>
<reference evidence="3" key="1">
    <citation type="journal article" date="2008" name="Folia Microbiol. (Praha)">
        <title>Sequence analysis and heterologous expression of the lincomycin biosynthetic cluster of the type strain Streptomyces lincolnensis ATCC 25466.</title>
        <authorList>
            <person name="Koberska M."/>
            <person name="Kopecky J."/>
            <person name="Olsovska J."/>
            <person name="Jelinkova M."/>
            <person name="Ulanova D."/>
            <person name="Man P."/>
            <person name="Flieger M."/>
            <person name="Janata J."/>
        </authorList>
    </citation>
    <scope>NUCLEOTIDE SEQUENCE</scope>
</reference>
<keyword evidence="5" id="KW-1185">Reference proteome</keyword>
<dbReference type="GO" id="GO:0016832">
    <property type="term" value="F:aldehyde-lyase activity"/>
    <property type="evidence" value="ECO:0007669"/>
    <property type="project" value="InterPro"/>
</dbReference>
<organism evidence="3">
    <name type="scientific">Streptomyces lincolnensis</name>
    <dbReference type="NCBI Taxonomy" id="1915"/>
    <lineage>
        <taxon>Bacteria</taxon>
        <taxon>Bacillati</taxon>
        <taxon>Actinomycetota</taxon>
        <taxon>Actinomycetes</taxon>
        <taxon>Kitasatosporales</taxon>
        <taxon>Streptomycetaceae</taxon>
        <taxon>Streptomyces</taxon>
    </lineage>
</organism>
<dbReference type="AlphaFoldDB" id="A9Y8S9"/>
<evidence type="ECO:0000313" key="5">
    <source>
        <dbReference type="Proteomes" id="UP000092598"/>
    </source>
</evidence>
<dbReference type="GO" id="GO:0005737">
    <property type="term" value="C:cytoplasm"/>
    <property type="evidence" value="ECO:0007669"/>
    <property type="project" value="UniProtKB-SubCell"/>
</dbReference>
<dbReference type="PANTHER" id="PTHR10683">
    <property type="entry name" value="TRANSALDOLASE"/>
    <property type="match status" value="1"/>
</dbReference>